<feature type="region of interest" description="Disordered" evidence="5">
    <location>
        <begin position="27"/>
        <end position="56"/>
    </location>
</feature>
<keyword evidence="4 6" id="KW-0732">Signal</keyword>
<organism evidence="8 9">
    <name type="scientific">Cohnella hongkongensis</name>
    <dbReference type="NCBI Taxonomy" id="178337"/>
    <lineage>
        <taxon>Bacteria</taxon>
        <taxon>Bacillati</taxon>
        <taxon>Bacillota</taxon>
        <taxon>Bacilli</taxon>
        <taxon>Bacillales</taxon>
        <taxon>Paenibacillaceae</taxon>
        <taxon>Cohnella</taxon>
    </lineage>
</organism>
<sequence>MKKALSLILMSVMAVALLAACGSKNNSEGAASPSASPASSPSASSSPAESGSPSELAAPAEVTITHALGTATVKTNPEKVVVFDYGALDSLDKLGIEVLALPKASIPGNLSQYEDAKYEDAGTLFEPDFEKLNKLKPDVIFIGGRTGEAYEELNKIAPTIQMSIDASNYMDSFKNNVNVIGQIFGKEAEVAAALEEYDAAVADLKDKAAEAGNALIVLTTGGKISAYGPGSRFGNIHDVYGFAAVDESIKVDTHGNSISNEFIAEKNPDVLFVVDRDAVVSGEGSSPAKEVIENDLVKKTNAYQNGKIVYLSPNYWYLSGGGLNTEMEMVKEAAQAVQ</sequence>
<evidence type="ECO:0000256" key="3">
    <source>
        <dbReference type="ARBA" id="ARBA00022448"/>
    </source>
</evidence>
<dbReference type="Gene3D" id="3.40.50.1980">
    <property type="entry name" value="Nitrogenase molybdenum iron protein domain"/>
    <property type="match status" value="2"/>
</dbReference>
<accession>A0ABV9FJ76</accession>
<dbReference type="PANTHER" id="PTHR30532:SF28">
    <property type="entry name" value="PETROBACTIN-BINDING PROTEIN YCLQ"/>
    <property type="match status" value="1"/>
</dbReference>
<evidence type="ECO:0000256" key="5">
    <source>
        <dbReference type="SAM" id="MobiDB-lite"/>
    </source>
</evidence>
<comment type="similarity">
    <text evidence="2">Belongs to the bacterial solute-binding protein 8 family.</text>
</comment>
<reference evidence="9" key="1">
    <citation type="journal article" date="2019" name="Int. J. Syst. Evol. Microbiol.">
        <title>The Global Catalogue of Microorganisms (GCM) 10K type strain sequencing project: providing services to taxonomists for standard genome sequencing and annotation.</title>
        <authorList>
            <consortium name="The Broad Institute Genomics Platform"/>
            <consortium name="The Broad Institute Genome Sequencing Center for Infectious Disease"/>
            <person name="Wu L."/>
            <person name="Ma J."/>
        </authorList>
    </citation>
    <scope>NUCLEOTIDE SEQUENCE [LARGE SCALE GENOMIC DNA]</scope>
    <source>
        <strain evidence="9">CCUG 49571</strain>
    </source>
</reference>
<name>A0ABV9FJ76_9BACL</name>
<dbReference type="PROSITE" id="PS51257">
    <property type="entry name" value="PROKAR_LIPOPROTEIN"/>
    <property type="match status" value="1"/>
</dbReference>
<dbReference type="InterPro" id="IPR051313">
    <property type="entry name" value="Bact_iron-sidero_bind"/>
</dbReference>
<gene>
    <name evidence="8" type="ORF">ACFO3S_23605</name>
</gene>
<evidence type="ECO:0000313" key="9">
    <source>
        <dbReference type="Proteomes" id="UP001596028"/>
    </source>
</evidence>
<evidence type="ECO:0000313" key="8">
    <source>
        <dbReference type="EMBL" id="MFC4601249.1"/>
    </source>
</evidence>
<evidence type="ECO:0000256" key="2">
    <source>
        <dbReference type="ARBA" id="ARBA00008814"/>
    </source>
</evidence>
<evidence type="ECO:0000256" key="6">
    <source>
        <dbReference type="SAM" id="SignalP"/>
    </source>
</evidence>
<keyword evidence="9" id="KW-1185">Reference proteome</keyword>
<dbReference type="InterPro" id="IPR033870">
    <property type="entry name" value="FatB"/>
</dbReference>
<dbReference type="PROSITE" id="PS50983">
    <property type="entry name" value="FE_B12_PBP"/>
    <property type="match status" value="1"/>
</dbReference>
<dbReference type="Pfam" id="PF01497">
    <property type="entry name" value="Peripla_BP_2"/>
    <property type="match status" value="1"/>
</dbReference>
<dbReference type="InterPro" id="IPR002491">
    <property type="entry name" value="ABC_transptr_periplasmic_BD"/>
</dbReference>
<dbReference type="EMBL" id="JBHSEP010000024">
    <property type="protein sequence ID" value="MFC4601249.1"/>
    <property type="molecule type" value="Genomic_DNA"/>
</dbReference>
<dbReference type="CDD" id="cd01140">
    <property type="entry name" value="FatB"/>
    <property type="match status" value="1"/>
</dbReference>
<proteinExistence type="inferred from homology"/>
<evidence type="ECO:0000256" key="1">
    <source>
        <dbReference type="ARBA" id="ARBA00004196"/>
    </source>
</evidence>
<comment type="caution">
    <text evidence="8">The sequence shown here is derived from an EMBL/GenBank/DDBJ whole genome shotgun (WGS) entry which is preliminary data.</text>
</comment>
<dbReference type="RefSeq" id="WP_378101058.1">
    <property type="nucleotide sequence ID" value="NZ_JBHSEP010000024.1"/>
</dbReference>
<dbReference type="SUPFAM" id="SSF53807">
    <property type="entry name" value="Helical backbone' metal receptor"/>
    <property type="match status" value="1"/>
</dbReference>
<dbReference type="Proteomes" id="UP001596028">
    <property type="component" value="Unassembled WGS sequence"/>
</dbReference>
<feature type="chain" id="PRO_5046791981" evidence="6">
    <location>
        <begin position="20"/>
        <end position="338"/>
    </location>
</feature>
<feature type="domain" description="Fe/B12 periplasmic-binding" evidence="7">
    <location>
        <begin position="79"/>
        <end position="338"/>
    </location>
</feature>
<comment type="subcellular location">
    <subcellularLocation>
        <location evidence="1">Cell envelope</location>
    </subcellularLocation>
</comment>
<keyword evidence="3" id="KW-0813">Transport</keyword>
<evidence type="ECO:0000256" key="4">
    <source>
        <dbReference type="ARBA" id="ARBA00022729"/>
    </source>
</evidence>
<evidence type="ECO:0000259" key="7">
    <source>
        <dbReference type="PROSITE" id="PS50983"/>
    </source>
</evidence>
<protein>
    <submittedName>
        <fullName evidence="8">Siderophore ABC transporter substrate-binding protein</fullName>
    </submittedName>
</protein>
<dbReference type="PANTHER" id="PTHR30532">
    <property type="entry name" value="IRON III DICITRATE-BINDING PERIPLASMIC PROTEIN"/>
    <property type="match status" value="1"/>
</dbReference>
<feature type="signal peptide" evidence="6">
    <location>
        <begin position="1"/>
        <end position="19"/>
    </location>
</feature>